<gene>
    <name evidence="1" type="ORF">TBK1r_44220</name>
</gene>
<dbReference type="Proteomes" id="UP000318081">
    <property type="component" value="Chromosome"/>
</dbReference>
<keyword evidence="2" id="KW-1185">Reference proteome</keyword>
<evidence type="ECO:0000313" key="2">
    <source>
        <dbReference type="Proteomes" id="UP000318081"/>
    </source>
</evidence>
<reference evidence="1 2" key="1">
    <citation type="submission" date="2019-02" db="EMBL/GenBank/DDBJ databases">
        <title>Deep-cultivation of Planctomycetes and their phenomic and genomic characterization uncovers novel biology.</title>
        <authorList>
            <person name="Wiegand S."/>
            <person name="Jogler M."/>
            <person name="Boedeker C."/>
            <person name="Pinto D."/>
            <person name="Vollmers J."/>
            <person name="Rivas-Marin E."/>
            <person name="Kohn T."/>
            <person name="Peeters S.H."/>
            <person name="Heuer A."/>
            <person name="Rast P."/>
            <person name="Oberbeckmann S."/>
            <person name="Bunk B."/>
            <person name="Jeske O."/>
            <person name="Meyerdierks A."/>
            <person name="Storesund J.E."/>
            <person name="Kallscheuer N."/>
            <person name="Luecker S."/>
            <person name="Lage O.M."/>
            <person name="Pohl T."/>
            <person name="Merkel B.J."/>
            <person name="Hornburger P."/>
            <person name="Mueller R.-W."/>
            <person name="Bruemmer F."/>
            <person name="Labrenz M."/>
            <person name="Spormann A.M."/>
            <person name="Op den Camp H."/>
            <person name="Overmann J."/>
            <person name="Amann R."/>
            <person name="Jetten M.S.M."/>
            <person name="Mascher T."/>
            <person name="Medema M.H."/>
            <person name="Devos D.P."/>
            <person name="Kaster A.-K."/>
            <person name="Ovreas L."/>
            <person name="Rohde M."/>
            <person name="Galperin M.Y."/>
            <person name="Jogler C."/>
        </authorList>
    </citation>
    <scope>NUCLEOTIDE SEQUENCE [LARGE SCALE GENOMIC DNA]</scope>
    <source>
        <strain evidence="1 2">TBK1r</strain>
    </source>
</reference>
<organism evidence="1 2">
    <name type="scientific">Stieleria magnilauensis</name>
    <dbReference type="NCBI Taxonomy" id="2527963"/>
    <lineage>
        <taxon>Bacteria</taxon>
        <taxon>Pseudomonadati</taxon>
        <taxon>Planctomycetota</taxon>
        <taxon>Planctomycetia</taxon>
        <taxon>Pirellulales</taxon>
        <taxon>Pirellulaceae</taxon>
        <taxon>Stieleria</taxon>
    </lineage>
</organism>
<name>A0ABX5XXN5_9BACT</name>
<sequence>MDSALRLRPRDLTLLEALALRVRLISQRQAADAFWHGHCANARRRFSQLATNGMVTRNVVNAQPLPEIIEPIVRWQPGQASPDANNVAYQVQSRWRFRALRPTVVYFPTTKTITQFGGCERSQTKLTQVTHDLGVTAVWLRYASQDSNMTAMWIGEDILAPTRIHQKLPDAALVDKQGEPKLLIEFGGSYGPERIADFHEDAEARGLPYHLW</sequence>
<protein>
    <recommendedName>
        <fullName evidence="3">Replication-relaxation</fullName>
    </recommendedName>
</protein>
<dbReference type="EMBL" id="CP036432">
    <property type="protein sequence ID" value="QDV85441.1"/>
    <property type="molecule type" value="Genomic_DNA"/>
</dbReference>
<accession>A0ABX5XXN5</accession>
<evidence type="ECO:0008006" key="3">
    <source>
        <dbReference type="Google" id="ProtNLM"/>
    </source>
</evidence>
<proteinExistence type="predicted"/>
<evidence type="ECO:0000313" key="1">
    <source>
        <dbReference type="EMBL" id="QDV85441.1"/>
    </source>
</evidence>